<organism evidence="6">
    <name type="scientific">Absidia glauca</name>
    <name type="common">Pin mould</name>
    <dbReference type="NCBI Taxonomy" id="4829"/>
    <lineage>
        <taxon>Eukaryota</taxon>
        <taxon>Fungi</taxon>
        <taxon>Fungi incertae sedis</taxon>
        <taxon>Mucoromycota</taxon>
        <taxon>Mucoromycotina</taxon>
        <taxon>Mucoromycetes</taxon>
        <taxon>Mucorales</taxon>
        <taxon>Cunninghamellaceae</taxon>
        <taxon>Absidia</taxon>
    </lineage>
</organism>
<comment type="subcellular location">
    <subcellularLocation>
        <location evidence="1">Membrane</location>
        <topology evidence="1">Multi-pass membrane protein</topology>
    </subcellularLocation>
</comment>
<dbReference type="PANTHER" id="PTHR34292">
    <property type="entry name" value="OUTER SPORE WALL PROTEIN LDS1"/>
    <property type="match status" value="1"/>
</dbReference>
<dbReference type="PANTHER" id="PTHR34292:SF2">
    <property type="entry name" value="OUTER SPORE WALL PROTEIN LDS1"/>
    <property type="match status" value="1"/>
</dbReference>
<dbReference type="Proteomes" id="UP000078561">
    <property type="component" value="Unassembled WGS sequence"/>
</dbReference>
<name>A0A168MIB1_ABSGL</name>
<keyword evidence="3 5" id="KW-1133">Transmembrane helix</keyword>
<keyword evidence="7" id="KW-1185">Reference proteome</keyword>
<feature type="transmembrane region" description="Helical" evidence="5">
    <location>
        <begin position="28"/>
        <end position="51"/>
    </location>
</feature>
<dbReference type="Pfam" id="PF07264">
    <property type="entry name" value="EI24"/>
    <property type="match status" value="1"/>
</dbReference>
<evidence type="ECO:0000256" key="3">
    <source>
        <dbReference type="ARBA" id="ARBA00022989"/>
    </source>
</evidence>
<accession>A0A168MIB1</accession>
<dbReference type="OMA" id="AMDLHDR"/>
<evidence type="ECO:0000256" key="2">
    <source>
        <dbReference type="ARBA" id="ARBA00022692"/>
    </source>
</evidence>
<dbReference type="InterPro" id="IPR059112">
    <property type="entry name" value="CysZ/EI24"/>
</dbReference>
<evidence type="ECO:0000256" key="5">
    <source>
        <dbReference type="SAM" id="Phobius"/>
    </source>
</evidence>
<keyword evidence="2 5" id="KW-0812">Transmembrane</keyword>
<evidence type="ECO:0000256" key="1">
    <source>
        <dbReference type="ARBA" id="ARBA00004141"/>
    </source>
</evidence>
<gene>
    <name evidence="6" type="primary">ABSGL_04119.1 scaffold 5122</name>
</gene>
<dbReference type="InterPro" id="IPR052786">
    <property type="entry name" value="Spore_wall_assembly"/>
</dbReference>
<dbReference type="InParanoid" id="A0A168MIB1"/>
<dbReference type="STRING" id="4829.A0A168MIB1"/>
<evidence type="ECO:0000313" key="6">
    <source>
        <dbReference type="EMBL" id="SAL98568.1"/>
    </source>
</evidence>
<dbReference type="OrthoDB" id="10012223at2759"/>
<evidence type="ECO:0000256" key="4">
    <source>
        <dbReference type="ARBA" id="ARBA00023136"/>
    </source>
</evidence>
<reference evidence="6" key="1">
    <citation type="submission" date="2016-04" db="EMBL/GenBank/DDBJ databases">
        <authorList>
            <person name="Evans L.H."/>
            <person name="Alamgir A."/>
            <person name="Owens N."/>
            <person name="Weber N.D."/>
            <person name="Virtaneva K."/>
            <person name="Barbian K."/>
            <person name="Babar A."/>
            <person name="Rosenke K."/>
        </authorList>
    </citation>
    <scope>NUCLEOTIDE SEQUENCE [LARGE SCALE GENOMIC DNA]</scope>
    <source>
        <strain evidence="6">CBS 101.48</strain>
    </source>
</reference>
<keyword evidence="4 5" id="KW-0472">Membrane</keyword>
<evidence type="ECO:0000313" key="7">
    <source>
        <dbReference type="Proteomes" id="UP000078561"/>
    </source>
</evidence>
<sequence>MPGVHSKSLAGTYPVRGLLHLLHHPRRLGVPVAVSTAQACVVSLLALFPLFHFGYGWQTRLIGHFYKDWATRDGGLFLRLLHPSTAAALTSGLFCVAETFMVTSQVTHYCIGSLRERLFDATLEERHIVLPPKKEETEKRHKAETVEEWVVDKLDIEALPTTREEMTQAAQWWLSGSHIMGLCAKKESQVWPLSWLPTAIYVVSLPLTFIPVIGPASFLAMQGICQGGAAHRRYFDRFAWSNPRRIKHTTALYWHYLQFGMVASALEMIPFVGFVFAYTNQIGAAMLVADWKQERIM</sequence>
<dbReference type="EMBL" id="LT552246">
    <property type="protein sequence ID" value="SAL98568.1"/>
    <property type="molecule type" value="Genomic_DNA"/>
</dbReference>
<protein>
    <submittedName>
        <fullName evidence="6">Uncharacterized protein</fullName>
    </submittedName>
</protein>
<dbReference type="AlphaFoldDB" id="A0A168MIB1"/>
<proteinExistence type="predicted"/>
<feature type="transmembrane region" description="Helical" evidence="5">
    <location>
        <begin position="190"/>
        <end position="213"/>
    </location>
</feature>